<feature type="region of interest" description="Disordered" evidence="1">
    <location>
        <begin position="79"/>
        <end position="100"/>
    </location>
</feature>
<proteinExistence type="predicted"/>
<evidence type="ECO:0000313" key="3">
    <source>
        <dbReference type="Proteomes" id="UP001055172"/>
    </source>
</evidence>
<evidence type="ECO:0000256" key="1">
    <source>
        <dbReference type="SAM" id="MobiDB-lite"/>
    </source>
</evidence>
<keyword evidence="3" id="KW-1185">Reference proteome</keyword>
<name>A0AA37GCI5_9PEZI</name>
<feature type="region of interest" description="Disordered" evidence="1">
    <location>
        <begin position="1"/>
        <end position="53"/>
    </location>
</feature>
<accession>A0AA37GCI5</accession>
<gene>
    <name evidence="2" type="ORF">ColLi_01203</name>
</gene>
<sequence>MGPAGSEGLAPTPHVPMLSPSSRDGVHRDGCACQGPGDVDARPWQQQQQQQQQQTCTVHEAGCTQKACLAACEKEKKGNCASRRSPSHHPHRPATASVLSPDVSALSLAVFERSPNRVPNAAGTGPGSSPGVGTGQPGGATNMVESP</sequence>
<feature type="region of interest" description="Disordered" evidence="1">
    <location>
        <begin position="114"/>
        <end position="147"/>
    </location>
</feature>
<dbReference type="EMBL" id="BPPX01000002">
    <property type="protein sequence ID" value="GJC78365.1"/>
    <property type="molecule type" value="Genomic_DNA"/>
</dbReference>
<comment type="caution">
    <text evidence="2">The sequence shown here is derived from an EMBL/GenBank/DDBJ whole genome shotgun (WGS) entry which is preliminary data.</text>
</comment>
<evidence type="ECO:0000313" key="2">
    <source>
        <dbReference type="EMBL" id="GJC78365.1"/>
    </source>
</evidence>
<feature type="compositionally biased region" description="Gly residues" evidence="1">
    <location>
        <begin position="124"/>
        <end position="138"/>
    </location>
</feature>
<organism evidence="2 3">
    <name type="scientific">Colletotrichum liriopes</name>
    <dbReference type="NCBI Taxonomy" id="708192"/>
    <lineage>
        <taxon>Eukaryota</taxon>
        <taxon>Fungi</taxon>
        <taxon>Dikarya</taxon>
        <taxon>Ascomycota</taxon>
        <taxon>Pezizomycotina</taxon>
        <taxon>Sordariomycetes</taxon>
        <taxon>Hypocreomycetidae</taxon>
        <taxon>Glomerellales</taxon>
        <taxon>Glomerellaceae</taxon>
        <taxon>Colletotrichum</taxon>
        <taxon>Colletotrichum spaethianum species complex</taxon>
    </lineage>
</organism>
<reference evidence="2 3" key="1">
    <citation type="submission" date="2021-07" db="EMBL/GenBank/DDBJ databases">
        <title>Genome data of Colletotrichum spaethianum.</title>
        <authorList>
            <person name="Utami Y.D."/>
            <person name="Hiruma K."/>
        </authorList>
    </citation>
    <scope>NUCLEOTIDE SEQUENCE [LARGE SCALE GENOMIC DNA]</scope>
    <source>
        <strain evidence="2 3">MAFF 242679</strain>
    </source>
</reference>
<dbReference type="AlphaFoldDB" id="A0AA37GCI5"/>
<protein>
    <submittedName>
        <fullName evidence="2">Uncharacterized protein</fullName>
    </submittedName>
</protein>
<dbReference type="Proteomes" id="UP001055172">
    <property type="component" value="Unassembled WGS sequence"/>
</dbReference>